<dbReference type="InterPro" id="IPR058913">
    <property type="entry name" value="Integrase_dom_put"/>
</dbReference>
<dbReference type="Proteomes" id="UP000076842">
    <property type="component" value="Unassembled WGS sequence"/>
</dbReference>
<dbReference type="EMBL" id="KV424043">
    <property type="protein sequence ID" value="KZT53195.1"/>
    <property type="molecule type" value="Genomic_DNA"/>
</dbReference>
<feature type="non-terminal residue" evidence="2">
    <location>
        <position position="1"/>
    </location>
</feature>
<name>A0A165DNN7_9BASI</name>
<protein>
    <recommendedName>
        <fullName evidence="1">Integrase catalytic domain-containing protein</fullName>
    </recommendedName>
</protein>
<dbReference type="PANTHER" id="PTHR46177:SF1">
    <property type="entry name" value="INTEGRASE CATALYTIC DOMAIN-CONTAINING PROTEIN"/>
    <property type="match status" value="1"/>
</dbReference>
<evidence type="ECO:0000313" key="3">
    <source>
        <dbReference type="Proteomes" id="UP000076842"/>
    </source>
</evidence>
<dbReference type="InParanoid" id="A0A165DNN7"/>
<dbReference type="STRING" id="1353952.A0A165DNN7"/>
<dbReference type="AlphaFoldDB" id="A0A165DNN7"/>
<dbReference type="PANTHER" id="PTHR46177">
    <property type="entry name" value="INTEGRASE CATALYTIC DOMAIN-CONTAINING PROTEIN"/>
    <property type="match status" value="1"/>
</dbReference>
<dbReference type="InterPro" id="IPR001584">
    <property type="entry name" value="Integrase_cat-core"/>
</dbReference>
<keyword evidence="3" id="KW-1185">Reference proteome</keyword>
<proteinExistence type="predicted"/>
<feature type="non-terminal residue" evidence="2">
    <location>
        <position position="352"/>
    </location>
</feature>
<reference evidence="2 3" key="1">
    <citation type="journal article" date="2016" name="Mol. Biol. Evol.">
        <title>Comparative Genomics of Early-Diverging Mushroom-Forming Fungi Provides Insights into the Origins of Lignocellulose Decay Capabilities.</title>
        <authorList>
            <person name="Nagy L.G."/>
            <person name="Riley R."/>
            <person name="Tritt A."/>
            <person name="Adam C."/>
            <person name="Daum C."/>
            <person name="Floudas D."/>
            <person name="Sun H."/>
            <person name="Yadav J.S."/>
            <person name="Pangilinan J."/>
            <person name="Larsson K.H."/>
            <person name="Matsuura K."/>
            <person name="Barry K."/>
            <person name="Labutti K."/>
            <person name="Kuo R."/>
            <person name="Ohm R.A."/>
            <person name="Bhattacharya S.S."/>
            <person name="Shirouzu T."/>
            <person name="Yoshinaga Y."/>
            <person name="Martin F.M."/>
            <person name="Grigoriev I.V."/>
            <person name="Hibbett D.S."/>
        </authorList>
    </citation>
    <scope>NUCLEOTIDE SEQUENCE [LARGE SCALE GENOMIC DNA]</scope>
    <source>
        <strain evidence="2 3">HHB12733</strain>
    </source>
</reference>
<dbReference type="OrthoDB" id="5392716at2759"/>
<gene>
    <name evidence="2" type="ORF">CALCODRAFT_413449</name>
</gene>
<dbReference type="Pfam" id="PF24764">
    <property type="entry name" value="rva_4"/>
    <property type="match status" value="1"/>
</dbReference>
<accession>A0A165DNN7</accession>
<feature type="domain" description="Integrase catalytic" evidence="1">
    <location>
        <begin position="89"/>
        <end position="286"/>
    </location>
</feature>
<evidence type="ECO:0000313" key="2">
    <source>
        <dbReference type="EMBL" id="KZT53195.1"/>
    </source>
</evidence>
<dbReference type="PROSITE" id="PS50994">
    <property type="entry name" value="INTEGRASE"/>
    <property type="match status" value="1"/>
</dbReference>
<evidence type="ECO:0000259" key="1">
    <source>
        <dbReference type="PROSITE" id="PS50994"/>
    </source>
</evidence>
<organism evidence="2 3">
    <name type="scientific">Calocera cornea HHB12733</name>
    <dbReference type="NCBI Taxonomy" id="1353952"/>
    <lineage>
        <taxon>Eukaryota</taxon>
        <taxon>Fungi</taxon>
        <taxon>Dikarya</taxon>
        <taxon>Basidiomycota</taxon>
        <taxon>Agaricomycotina</taxon>
        <taxon>Dacrymycetes</taxon>
        <taxon>Dacrymycetales</taxon>
        <taxon>Dacrymycetaceae</taxon>
        <taxon>Calocera</taxon>
    </lineage>
</organism>
<sequence>KWMARLNIATARRPHHTLEEVGRAIVELVEEDLLSKWGRGRIIHKLKVHKGIQDANGTFVRAFHVALDPGSALVRAPGKHKKVHRTSLWSLGPSEEWSGDGHDKLARIGLPIWGLRDKATRRVLGLWVVPNSRIRIVPAALYLRVVRDVGGVPMKVTLDQGSEGGILGQLQTQLRLAYAPDLDPIALPAFEKIKSVYNITIERSWRFLYENLLESILEAWEVGVRAGIYHEALVLEYSVARWLWARLVQQELDKYAMERNSARIRRQARVHLPTGDTPNEFWYHPDCWSMENCLIPVAEEHIEQLLRENTPPGLFQFVSDEMELVCSELYVAVGSPVLSILSTWDVYTRMVS</sequence>
<dbReference type="GO" id="GO:0015074">
    <property type="term" value="P:DNA integration"/>
    <property type="evidence" value="ECO:0007669"/>
    <property type="project" value="InterPro"/>
</dbReference>